<dbReference type="CDD" id="cd00087">
    <property type="entry name" value="FReD"/>
    <property type="match status" value="1"/>
</dbReference>
<dbReference type="Pfam" id="PF00147">
    <property type="entry name" value="Fibrinogen_C"/>
    <property type="match status" value="1"/>
</dbReference>
<evidence type="ECO:0000259" key="1">
    <source>
        <dbReference type="PROSITE" id="PS51406"/>
    </source>
</evidence>
<dbReference type="Proteomes" id="UP001642483">
    <property type="component" value="Unassembled WGS sequence"/>
</dbReference>
<dbReference type="EMBL" id="CAWYQH010000103">
    <property type="protein sequence ID" value="CAK8686768.1"/>
    <property type="molecule type" value="Genomic_DNA"/>
</dbReference>
<dbReference type="InterPro" id="IPR036056">
    <property type="entry name" value="Fibrinogen-like_C"/>
</dbReference>
<dbReference type="SMART" id="SM00186">
    <property type="entry name" value="FBG"/>
    <property type="match status" value="1"/>
</dbReference>
<organism evidence="2 3">
    <name type="scientific">Clavelina lepadiformis</name>
    <name type="common">Light-bulb sea squirt</name>
    <name type="synonym">Ascidia lepadiformis</name>
    <dbReference type="NCBI Taxonomy" id="159417"/>
    <lineage>
        <taxon>Eukaryota</taxon>
        <taxon>Metazoa</taxon>
        <taxon>Chordata</taxon>
        <taxon>Tunicata</taxon>
        <taxon>Ascidiacea</taxon>
        <taxon>Aplousobranchia</taxon>
        <taxon>Clavelinidae</taxon>
        <taxon>Clavelina</taxon>
    </lineage>
</organism>
<evidence type="ECO:0000313" key="2">
    <source>
        <dbReference type="EMBL" id="CAK8686768.1"/>
    </source>
</evidence>
<dbReference type="Gene3D" id="3.90.215.10">
    <property type="entry name" value="Gamma Fibrinogen, chain A, domain 1"/>
    <property type="match status" value="1"/>
</dbReference>
<dbReference type="InterPro" id="IPR014716">
    <property type="entry name" value="Fibrinogen_a/b/g_C_1"/>
</dbReference>
<evidence type="ECO:0000313" key="3">
    <source>
        <dbReference type="Proteomes" id="UP001642483"/>
    </source>
</evidence>
<reference evidence="2 3" key="1">
    <citation type="submission" date="2024-02" db="EMBL/GenBank/DDBJ databases">
        <authorList>
            <person name="Daric V."/>
            <person name="Darras S."/>
        </authorList>
    </citation>
    <scope>NUCLEOTIDE SEQUENCE [LARGE SCALE GENOMIC DNA]</scope>
</reference>
<feature type="domain" description="Fibrinogen C-terminal" evidence="1">
    <location>
        <begin position="128"/>
        <end position="331"/>
    </location>
</feature>
<gene>
    <name evidence="2" type="ORF">CVLEPA_LOCUS18690</name>
</gene>
<dbReference type="PANTHER" id="PTHR19143">
    <property type="entry name" value="FIBRINOGEN/TENASCIN/ANGIOPOEITIN"/>
    <property type="match status" value="1"/>
</dbReference>
<dbReference type="PROSITE" id="PS51406">
    <property type="entry name" value="FIBRINOGEN_C_2"/>
    <property type="match status" value="1"/>
</dbReference>
<dbReference type="InterPro" id="IPR050373">
    <property type="entry name" value="Fibrinogen_C-term_domain"/>
</dbReference>
<sequence length="331" mass="36310">MTLQYWKIFKVNNGREISFPAVGLLRHNNSLVTVSSSDDDVCDDDATFTWTQKIEKSELKCPGEDGSIGAGEKGTEGNSCVLGALGTEIVTRLSKIEEIIRSPEIKTISPPHDTTTSGTTTITTATMRTRPQTTSSCVDAPGSGVYVLTSGVKVYCEDGWTVFQRRINGNVDFQRGWDDYANGFGQIDGKFWLGLDNIHEMTRGGGCRLKIELWDFNGTQAHADHSSFSIESAGNVYRLHVSGYTGAAGYAVGWHNGAPFSTWDRNNDGSSLNCASRFGGNQGWWFKNCLACALNGVWMRESTGHAHGIVWGSWKSYAEPLKATKMKFRCD</sequence>
<accession>A0ABP0G4P3</accession>
<proteinExistence type="predicted"/>
<protein>
    <recommendedName>
        <fullName evidence="1">Fibrinogen C-terminal domain-containing protein</fullName>
    </recommendedName>
</protein>
<name>A0ABP0G4P3_CLALP</name>
<comment type="caution">
    <text evidence="2">The sequence shown here is derived from an EMBL/GenBank/DDBJ whole genome shotgun (WGS) entry which is preliminary data.</text>
</comment>
<dbReference type="SUPFAM" id="SSF56496">
    <property type="entry name" value="Fibrinogen C-terminal domain-like"/>
    <property type="match status" value="1"/>
</dbReference>
<dbReference type="InterPro" id="IPR002181">
    <property type="entry name" value="Fibrinogen_a/b/g_C_dom"/>
</dbReference>
<keyword evidence="3" id="KW-1185">Reference proteome</keyword>